<sequence>MTVMAKCIFIENKREVEINTDWNWHQLYMLGEGGDKWRSGICPYPRPSRAPTNEDEAGESMEIL</sequence>
<protein>
    <submittedName>
        <fullName evidence="1">Uncharacterized protein</fullName>
    </submittedName>
</protein>
<evidence type="ECO:0000313" key="2">
    <source>
        <dbReference type="Proteomes" id="UP000030686"/>
    </source>
</evidence>
<organism evidence="1 2">
    <name type="scientific">Penicillium roqueforti (strain FM164)</name>
    <dbReference type="NCBI Taxonomy" id="1365484"/>
    <lineage>
        <taxon>Eukaryota</taxon>
        <taxon>Fungi</taxon>
        <taxon>Dikarya</taxon>
        <taxon>Ascomycota</taxon>
        <taxon>Pezizomycotina</taxon>
        <taxon>Eurotiomycetes</taxon>
        <taxon>Eurotiomycetidae</taxon>
        <taxon>Eurotiales</taxon>
        <taxon>Aspergillaceae</taxon>
        <taxon>Penicillium</taxon>
    </lineage>
</organism>
<name>W6QN65_PENRF</name>
<evidence type="ECO:0000313" key="1">
    <source>
        <dbReference type="EMBL" id="CDM37820.1"/>
    </source>
</evidence>
<dbReference type="Proteomes" id="UP000030686">
    <property type="component" value="Unassembled WGS sequence"/>
</dbReference>
<keyword evidence="2" id="KW-1185">Reference proteome</keyword>
<dbReference type="EMBL" id="HG792021">
    <property type="protein sequence ID" value="CDM37820.1"/>
    <property type="molecule type" value="Genomic_DNA"/>
</dbReference>
<proteinExistence type="predicted"/>
<reference evidence="1" key="1">
    <citation type="journal article" date="2014" name="Nat. Commun.">
        <title>Multiple recent horizontal transfers of a large genomic region in cheese making fungi.</title>
        <authorList>
            <person name="Cheeseman K."/>
            <person name="Ropars J."/>
            <person name="Renault P."/>
            <person name="Dupont J."/>
            <person name="Gouzy J."/>
            <person name="Branca A."/>
            <person name="Abraham A.L."/>
            <person name="Ceppi M."/>
            <person name="Conseiller E."/>
            <person name="Debuchy R."/>
            <person name="Malagnac F."/>
            <person name="Goarin A."/>
            <person name="Silar P."/>
            <person name="Lacoste S."/>
            <person name="Sallet E."/>
            <person name="Bensimon A."/>
            <person name="Giraud T."/>
            <person name="Brygoo Y."/>
        </authorList>
    </citation>
    <scope>NUCLEOTIDE SEQUENCE [LARGE SCALE GENOMIC DNA]</scope>
    <source>
        <strain evidence="1">FM164</strain>
    </source>
</reference>
<accession>W6QN65</accession>
<dbReference type="AlphaFoldDB" id="W6QN65"/>
<gene>
    <name evidence="1" type="ORF">PROQFM164_S07g000168</name>
</gene>